<dbReference type="EMBL" id="JBHRXX010000002">
    <property type="protein sequence ID" value="MFC3682910.1"/>
    <property type="molecule type" value="Genomic_DNA"/>
</dbReference>
<feature type="chain" id="PRO_5045928475" evidence="6">
    <location>
        <begin position="29"/>
        <end position="351"/>
    </location>
</feature>
<comment type="similarity">
    <text evidence="2">Belongs to the bacterial solute-binding protein 1 family.</text>
</comment>
<accession>A0ABV7VZJ2</accession>
<comment type="caution">
    <text evidence="7">The sequence shown here is derived from an EMBL/GenBank/DDBJ whole genome shotgun (WGS) entry which is preliminary data.</text>
</comment>
<evidence type="ECO:0000313" key="7">
    <source>
        <dbReference type="EMBL" id="MFC3682910.1"/>
    </source>
</evidence>
<keyword evidence="3" id="KW-0813">Transport</keyword>
<dbReference type="Proteomes" id="UP001595729">
    <property type="component" value="Unassembled WGS sequence"/>
</dbReference>
<dbReference type="Pfam" id="PF13416">
    <property type="entry name" value="SBP_bac_8"/>
    <property type="match status" value="1"/>
</dbReference>
<evidence type="ECO:0000256" key="6">
    <source>
        <dbReference type="SAM" id="SignalP"/>
    </source>
</evidence>
<gene>
    <name evidence="7" type="ORF">ACFOPI_04850</name>
</gene>
<evidence type="ECO:0000256" key="3">
    <source>
        <dbReference type="ARBA" id="ARBA00022448"/>
    </source>
</evidence>
<sequence length="351" mass="38830">MPSSRSRSVCLRLVALSVITLFSHATMARDLTVVSVGGSLQEAFRKAYWQPYSATKSEKLMEDTNVVGLTKVKAMVEANNVIWDLVQMDEEDVVVGCESGLLEKIDWRAAAPATADLPKESLSPCGVPTMLWAKVMSYDTKRIANGPKSWADFWDTKKWPGKRALRKQAKQTLEIALMADGVPAADVYKVLATKAGQDRAFAKLDQIKKDVQWWESGAQPVEWLTSGAVAMSSAYNGRVDAANKEGRSLAMVWKNQIYGPTYWVVVKGTPNKAKAVALIDYMTSAPQQKSFAETISYGPVNPKAQAMLSKAVLDRLPNAPQNTDAPLLQNTNFWADHLDELQQRFARWVSN</sequence>
<evidence type="ECO:0000256" key="1">
    <source>
        <dbReference type="ARBA" id="ARBA00004418"/>
    </source>
</evidence>
<keyword evidence="8" id="KW-1185">Reference proteome</keyword>
<evidence type="ECO:0000313" key="8">
    <source>
        <dbReference type="Proteomes" id="UP001595729"/>
    </source>
</evidence>
<dbReference type="InterPro" id="IPR006059">
    <property type="entry name" value="SBP"/>
</dbReference>
<protein>
    <submittedName>
        <fullName evidence="7">ABC transporter substrate-binding protein</fullName>
    </submittedName>
</protein>
<feature type="signal peptide" evidence="6">
    <location>
        <begin position="1"/>
        <end position="28"/>
    </location>
</feature>
<name>A0ABV7VZJ2_9BURK</name>
<dbReference type="PANTHER" id="PTHR30006">
    <property type="entry name" value="THIAMINE-BINDING PERIPLASMIC PROTEIN-RELATED"/>
    <property type="match status" value="1"/>
</dbReference>
<keyword evidence="4 6" id="KW-0732">Signal</keyword>
<evidence type="ECO:0000256" key="5">
    <source>
        <dbReference type="ARBA" id="ARBA00022764"/>
    </source>
</evidence>
<dbReference type="CDD" id="cd13589">
    <property type="entry name" value="PBP2_polyamine_RpCGA009"/>
    <property type="match status" value="1"/>
</dbReference>
<dbReference type="PANTHER" id="PTHR30006:SF3">
    <property type="entry name" value="THIAMINE-BINDING PERIPLASMIC PROTEIN"/>
    <property type="match status" value="1"/>
</dbReference>
<keyword evidence="5" id="KW-0574">Periplasm</keyword>
<dbReference type="SUPFAM" id="SSF53850">
    <property type="entry name" value="Periplasmic binding protein-like II"/>
    <property type="match status" value="1"/>
</dbReference>
<dbReference type="RefSeq" id="WP_382171551.1">
    <property type="nucleotide sequence ID" value="NZ_JBHRXX010000002.1"/>
</dbReference>
<dbReference type="Gene3D" id="3.40.190.10">
    <property type="entry name" value="Periplasmic binding protein-like II"/>
    <property type="match status" value="2"/>
</dbReference>
<organism evidence="7 8">
    <name type="scientific">Hydrogenophaga luteola</name>
    <dbReference type="NCBI Taxonomy" id="1591122"/>
    <lineage>
        <taxon>Bacteria</taxon>
        <taxon>Pseudomonadati</taxon>
        <taxon>Pseudomonadota</taxon>
        <taxon>Betaproteobacteria</taxon>
        <taxon>Burkholderiales</taxon>
        <taxon>Comamonadaceae</taxon>
        <taxon>Hydrogenophaga</taxon>
    </lineage>
</organism>
<reference evidence="8" key="1">
    <citation type="journal article" date="2019" name="Int. J. Syst. Evol. Microbiol.">
        <title>The Global Catalogue of Microorganisms (GCM) 10K type strain sequencing project: providing services to taxonomists for standard genome sequencing and annotation.</title>
        <authorList>
            <consortium name="The Broad Institute Genomics Platform"/>
            <consortium name="The Broad Institute Genome Sequencing Center for Infectious Disease"/>
            <person name="Wu L."/>
            <person name="Ma J."/>
        </authorList>
    </citation>
    <scope>NUCLEOTIDE SEQUENCE [LARGE SCALE GENOMIC DNA]</scope>
    <source>
        <strain evidence="8">KCTC 42501</strain>
    </source>
</reference>
<evidence type="ECO:0000256" key="2">
    <source>
        <dbReference type="ARBA" id="ARBA00008520"/>
    </source>
</evidence>
<proteinExistence type="inferred from homology"/>
<evidence type="ECO:0000256" key="4">
    <source>
        <dbReference type="ARBA" id="ARBA00022729"/>
    </source>
</evidence>
<comment type="subcellular location">
    <subcellularLocation>
        <location evidence="1">Periplasm</location>
    </subcellularLocation>
</comment>